<dbReference type="GO" id="GO:0004672">
    <property type="term" value="F:protein kinase activity"/>
    <property type="evidence" value="ECO:0007669"/>
    <property type="project" value="InterPro"/>
</dbReference>
<feature type="domain" description="Protein kinase" evidence="2">
    <location>
        <begin position="23"/>
        <end position="164"/>
    </location>
</feature>
<dbReference type="GO" id="GO:0043539">
    <property type="term" value="F:protein serine/threonine kinase activator activity"/>
    <property type="evidence" value="ECO:0007669"/>
    <property type="project" value="InterPro"/>
</dbReference>
<reference evidence="3 4" key="1">
    <citation type="submission" date="2024-01" db="EMBL/GenBank/DDBJ databases">
        <authorList>
            <person name="Waweru B."/>
        </authorList>
    </citation>
    <scope>NUCLEOTIDE SEQUENCE [LARGE SCALE GENOMIC DNA]</scope>
</reference>
<evidence type="ECO:0000259" key="2">
    <source>
        <dbReference type="PROSITE" id="PS50011"/>
    </source>
</evidence>
<dbReference type="InterPro" id="IPR047173">
    <property type="entry name" value="STRAD_A/B-like"/>
</dbReference>
<dbReference type="GO" id="GO:1902456">
    <property type="term" value="P:regulation of stomatal opening"/>
    <property type="evidence" value="ECO:0007669"/>
    <property type="project" value="TreeGrafter"/>
</dbReference>
<dbReference type="GO" id="GO:0005524">
    <property type="term" value="F:ATP binding"/>
    <property type="evidence" value="ECO:0007669"/>
    <property type="project" value="InterPro"/>
</dbReference>
<comment type="caution">
    <text evidence="3">The sequence shown here is derived from an EMBL/GenBank/DDBJ whole genome shotgun (WGS) entry which is preliminary data.</text>
</comment>
<dbReference type="PROSITE" id="PS00108">
    <property type="entry name" value="PROTEIN_KINASE_ST"/>
    <property type="match status" value="1"/>
</dbReference>
<name>A0AAV1SRP5_9ROSI</name>
<proteinExistence type="inferred from homology"/>
<dbReference type="AlphaFoldDB" id="A0AAV1SRP5"/>
<dbReference type="Pfam" id="PF00069">
    <property type="entry name" value="Pkinase"/>
    <property type="match status" value="1"/>
</dbReference>
<evidence type="ECO:0000256" key="1">
    <source>
        <dbReference type="ARBA" id="ARBA00008874"/>
    </source>
</evidence>
<dbReference type="SUPFAM" id="SSF56112">
    <property type="entry name" value="Protein kinase-like (PK-like)"/>
    <property type="match status" value="1"/>
</dbReference>
<sequence length="164" mass="18450">MAARLDQESKRVQLQYPTHPDSYRILEKIGGGPSATVHKAMCIHSNWNSTLVAIKIIDLEQSPDDFDSLRRESMTKSLHSHPNVLASHCSFVVDHYVWLVMPYMAADSLQSIISSYFPDGLPEQYIAIILKEALKGLLYLHDQGYLHTDIKADNILIDTVDNAA</sequence>
<dbReference type="Proteomes" id="UP001314170">
    <property type="component" value="Unassembled WGS sequence"/>
</dbReference>
<protein>
    <recommendedName>
        <fullName evidence="2">Protein kinase domain-containing protein</fullName>
    </recommendedName>
</protein>
<dbReference type="Gene3D" id="3.30.200.20">
    <property type="entry name" value="Phosphorylase Kinase, domain 1"/>
    <property type="match status" value="1"/>
</dbReference>
<dbReference type="SMART" id="SM00220">
    <property type="entry name" value="S_TKc"/>
    <property type="match status" value="1"/>
</dbReference>
<dbReference type="EMBL" id="CAWUPB010001197">
    <property type="protein sequence ID" value="CAK7355813.1"/>
    <property type="molecule type" value="Genomic_DNA"/>
</dbReference>
<gene>
    <name evidence="3" type="ORF">DCAF_LOCUS26075</name>
</gene>
<dbReference type="PANTHER" id="PTHR48014:SF7">
    <property type="entry name" value="SERINE_THREONINE-PROTEIN KINASE BLUS1"/>
    <property type="match status" value="1"/>
</dbReference>
<organism evidence="3 4">
    <name type="scientific">Dovyalis caffra</name>
    <dbReference type="NCBI Taxonomy" id="77055"/>
    <lineage>
        <taxon>Eukaryota</taxon>
        <taxon>Viridiplantae</taxon>
        <taxon>Streptophyta</taxon>
        <taxon>Embryophyta</taxon>
        <taxon>Tracheophyta</taxon>
        <taxon>Spermatophyta</taxon>
        <taxon>Magnoliopsida</taxon>
        <taxon>eudicotyledons</taxon>
        <taxon>Gunneridae</taxon>
        <taxon>Pentapetalae</taxon>
        <taxon>rosids</taxon>
        <taxon>fabids</taxon>
        <taxon>Malpighiales</taxon>
        <taxon>Salicaceae</taxon>
        <taxon>Flacourtieae</taxon>
        <taxon>Dovyalis</taxon>
    </lineage>
</organism>
<evidence type="ECO:0000313" key="4">
    <source>
        <dbReference type="Proteomes" id="UP001314170"/>
    </source>
</evidence>
<comment type="similarity">
    <text evidence="1">Belongs to the protein kinase superfamily. STE Ser/Thr protein kinase family. STE20 subfamily.</text>
</comment>
<dbReference type="PROSITE" id="PS50011">
    <property type="entry name" value="PROTEIN_KINASE_DOM"/>
    <property type="match status" value="1"/>
</dbReference>
<dbReference type="InterPro" id="IPR008271">
    <property type="entry name" value="Ser/Thr_kinase_AS"/>
</dbReference>
<accession>A0AAV1SRP5</accession>
<evidence type="ECO:0000313" key="3">
    <source>
        <dbReference type="EMBL" id="CAK7355813.1"/>
    </source>
</evidence>
<dbReference type="InterPro" id="IPR000719">
    <property type="entry name" value="Prot_kinase_dom"/>
</dbReference>
<dbReference type="PANTHER" id="PTHR48014">
    <property type="entry name" value="SERINE/THREONINE-PROTEIN KINASE FRAY2"/>
    <property type="match status" value="1"/>
</dbReference>
<keyword evidence="4" id="KW-1185">Reference proteome</keyword>
<dbReference type="InterPro" id="IPR011009">
    <property type="entry name" value="Kinase-like_dom_sf"/>
</dbReference>
<dbReference type="Gene3D" id="1.10.510.10">
    <property type="entry name" value="Transferase(Phosphotransferase) domain 1"/>
    <property type="match status" value="1"/>
</dbReference>